<evidence type="ECO:0000259" key="1">
    <source>
        <dbReference type="Pfam" id="PF06605"/>
    </source>
</evidence>
<dbReference type="InterPro" id="IPR010572">
    <property type="entry name" value="Tail_dom"/>
</dbReference>
<dbReference type="AlphaFoldDB" id="A0A414B824"/>
<evidence type="ECO:0000313" key="2">
    <source>
        <dbReference type="EMBL" id="RHC66950.1"/>
    </source>
</evidence>
<organism evidence="2 3">
    <name type="scientific">Anaerobutyricum hallii</name>
    <dbReference type="NCBI Taxonomy" id="39488"/>
    <lineage>
        <taxon>Bacteria</taxon>
        <taxon>Bacillati</taxon>
        <taxon>Bacillota</taxon>
        <taxon>Clostridia</taxon>
        <taxon>Lachnospirales</taxon>
        <taxon>Lachnospiraceae</taxon>
        <taxon>Anaerobutyricum</taxon>
    </lineage>
</organism>
<comment type="caution">
    <text evidence="2">The sequence shown here is derived from an EMBL/GenBank/DDBJ whole genome shotgun (WGS) entry which is preliminary data.</text>
</comment>
<dbReference type="InterPro" id="IPR007119">
    <property type="entry name" value="Phage_tail_spike_N"/>
</dbReference>
<dbReference type="EMBL" id="QSID01000003">
    <property type="protein sequence ID" value="RHC66950.1"/>
    <property type="molecule type" value="Genomic_DNA"/>
</dbReference>
<accession>A0A414B824</accession>
<name>A0A414B824_9FIRM</name>
<dbReference type="Pfam" id="PF06605">
    <property type="entry name" value="Prophage_tail"/>
    <property type="match status" value="1"/>
</dbReference>
<keyword evidence="3" id="KW-1185">Reference proteome</keyword>
<proteinExistence type="predicted"/>
<reference evidence="2 3" key="1">
    <citation type="submission" date="2018-08" db="EMBL/GenBank/DDBJ databases">
        <title>A genome reference for cultivated species of the human gut microbiota.</title>
        <authorList>
            <person name="Zou Y."/>
            <person name="Xue W."/>
            <person name="Luo G."/>
        </authorList>
    </citation>
    <scope>NUCLEOTIDE SEQUENCE [LARGE SCALE GENOMIC DNA]</scope>
    <source>
        <strain evidence="2 3">AM34-3LB</strain>
    </source>
</reference>
<evidence type="ECO:0000313" key="3">
    <source>
        <dbReference type="Proteomes" id="UP000284621"/>
    </source>
</evidence>
<protein>
    <recommendedName>
        <fullName evidence="1">Tail spike domain-containing protein</fullName>
    </recommendedName>
</protein>
<dbReference type="RefSeq" id="WP_118380604.1">
    <property type="nucleotide sequence ID" value="NZ_CABJFJ010000003.1"/>
</dbReference>
<gene>
    <name evidence="2" type="ORF">DW833_03680</name>
</gene>
<feature type="domain" description="Tail spike" evidence="1">
    <location>
        <begin position="91"/>
        <end position="350"/>
    </location>
</feature>
<dbReference type="NCBIfam" id="TIGR01665">
    <property type="entry name" value="put_anti_recept"/>
    <property type="match status" value="1"/>
</dbReference>
<dbReference type="Proteomes" id="UP000284621">
    <property type="component" value="Unassembled WGS sequence"/>
</dbReference>
<sequence>MIQIYDKNTIKPMTNGKMVLLPNSCKLQATLNGSWILNMNHPMDSEGRWKYIEEESILSVPTFIGKGQLFRVNKLTKKDYSIDVVAYPIFFDAAKEVFLEDVRPTIKNGQEALDIMTSGTNFEGKSNISTSSTAYFERRNLLDAISGSDEPTFLQRWGGEILYDNYKIIINERVGGNYGAEIRYGKNIDGITYTVDMSDVVTRIVPVAYNGRTINGNIFVDSENINKYATVYTKEIVFEDVKLKQDIQGEPDENDIVCESQSDLEKALKKKCKEQFLEGIDLPAVSIEINMIKISDTNEYSDVKAIEMIGLGDTVKCRHKKLDITTEARAIEIEWDCIKNTVSSVKLGDTAQTYFEKVSSAVDAINSIVNSQSKTVMAEKIKGVLNAINTQLRYQKNVAQKQDVRAILFEDTDKESSTYGAMCLGTQGFQIANTRTQDGRDWDWKTAFTAEGGYADTLILGILSDRTGKNFWNLNTGEFQLASSVSVDGKGTLKTLAEDSLTQEQIFNLLTNKGAVKGIYKIGNELYINMSYIKAGTMALGGSQNDKGVLEIYDENDKLKAVMNKEGIQHYDAGETVPYHYRTEHCELHLKYRDFAGGGKEVCTATVEFMFAETTLSTEFLNYWMKYGSSAMKITASIKKIDSPGAPSSSGIYALGTFGVGDIELYFDDIRTPCIKVNVECSYINYGFNNLSPRYIAPNQLYLDVDIVY</sequence>